<accession>A0A1F8CIY9</accession>
<dbReference type="PANTHER" id="PTHR34504:SF4">
    <property type="entry name" value="ANTITOXIN HICB"/>
    <property type="match status" value="1"/>
</dbReference>
<dbReference type="Gene3D" id="3.30.160.250">
    <property type="match status" value="1"/>
</dbReference>
<dbReference type="EMBL" id="MGHU01000067">
    <property type="protein sequence ID" value="OGM76046.1"/>
    <property type="molecule type" value="Genomic_DNA"/>
</dbReference>
<dbReference type="PANTHER" id="PTHR34504">
    <property type="entry name" value="ANTITOXIN HICB"/>
    <property type="match status" value="1"/>
</dbReference>
<evidence type="ECO:0000313" key="1">
    <source>
        <dbReference type="EMBL" id="OGM76046.1"/>
    </source>
</evidence>
<dbReference type="SUPFAM" id="SSF143100">
    <property type="entry name" value="TTHA1013/TTHA0281-like"/>
    <property type="match status" value="1"/>
</dbReference>
<dbReference type="InterPro" id="IPR051404">
    <property type="entry name" value="TA_system_antitoxin"/>
</dbReference>
<name>A0A1F8CIY9_9BACT</name>
<sequence length="91" mass="10063">MSTKAKILTYRTIINKDGGGYHGFVPSLPGCHTQGKNIEETKKNLREVIEGCLLVYANESVPIPFEEGIESIESFDLRVILPSGKTNYSFA</sequence>
<dbReference type="AlphaFoldDB" id="A0A1F8CIY9"/>
<dbReference type="InterPro" id="IPR035069">
    <property type="entry name" value="TTHA1013/TTHA0281-like"/>
</dbReference>
<evidence type="ECO:0000313" key="2">
    <source>
        <dbReference type="Proteomes" id="UP000179241"/>
    </source>
</evidence>
<reference evidence="1 2" key="1">
    <citation type="journal article" date="2016" name="Nat. Commun.">
        <title>Thousands of microbial genomes shed light on interconnected biogeochemical processes in an aquifer system.</title>
        <authorList>
            <person name="Anantharaman K."/>
            <person name="Brown C.T."/>
            <person name="Hug L.A."/>
            <person name="Sharon I."/>
            <person name="Castelle C.J."/>
            <person name="Probst A.J."/>
            <person name="Thomas B.C."/>
            <person name="Singh A."/>
            <person name="Wilkins M.J."/>
            <person name="Karaoz U."/>
            <person name="Brodie E.L."/>
            <person name="Williams K.H."/>
            <person name="Hubbard S.S."/>
            <person name="Banfield J.F."/>
        </authorList>
    </citation>
    <scope>NUCLEOTIDE SEQUENCE [LARGE SCALE GENOMIC DNA]</scope>
</reference>
<protein>
    <submittedName>
        <fullName evidence="1">Uncharacterized protein</fullName>
    </submittedName>
</protein>
<organism evidence="1 2">
    <name type="scientific">Candidatus Woesebacteria bacterium RIFOXYA1_FULL_43_9</name>
    <dbReference type="NCBI Taxonomy" id="1802534"/>
    <lineage>
        <taxon>Bacteria</taxon>
        <taxon>Candidatus Woeseibacteriota</taxon>
    </lineage>
</organism>
<comment type="caution">
    <text evidence="1">The sequence shown here is derived from an EMBL/GenBank/DDBJ whole genome shotgun (WGS) entry which is preliminary data.</text>
</comment>
<dbReference type="Pfam" id="PF21748">
    <property type="entry name" value="UPF0150"/>
    <property type="match status" value="1"/>
</dbReference>
<dbReference type="Proteomes" id="UP000179241">
    <property type="component" value="Unassembled WGS sequence"/>
</dbReference>
<dbReference type="InterPro" id="IPR049389">
    <property type="entry name" value="TTHA0281-like"/>
</dbReference>
<gene>
    <name evidence="1" type="ORF">A2188_03490</name>
</gene>
<proteinExistence type="predicted"/>